<sequence>MIVMPACTDDQQHAGDEDPDRLLAPPQRQPAEPQQGHAGGRGRGGMAAVAEQAQASFKRDFPIVRRLTQETGVQAQ</sequence>
<dbReference type="AlphaFoldDB" id="A0A1Y0EQ47"/>
<proteinExistence type="predicted"/>
<organism evidence="2 3">
    <name type="scientific">Comamonas serinivorans</name>
    <dbReference type="NCBI Taxonomy" id="1082851"/>
    <lineage>
        <taxon>Bacteria</taxon>
        <taxon>Pseudomonadati</taxon>
        <taxon>Pseudomonadota</taxon>
        <taxon>Betaproteobacteria</taxon>
        <taxon>Burkholderiales</taxon>
        <taxon>Comamonadaceae</taxon>
        <taxon>Comamonas</taxon>
    </lineage>
</organism>
<keyword evidence="3" id="KW-1185">Reference proteome</keyword>
<evidence type="ECO:0000313" key="3">
    <source>
        <dbReference type="Proteomes" id="UP000196138"/>
    </source>
</evidence>
<reference evidence="2 3" key="1">
    <citation type="submission" date="2017-05" db="EMBL/GenBank/DDBJ databases">
        <authorList>
            <person name="Song R."/>
            <person name="Chenine A.L."/>
            <person name="Ruprecht R.M."/>
        </authorList>
    </citation>
    <scope>NUCLEOTIDE SEQUENCE [LARGE SCALE GENOMIC DNA]</scope>
    <source>
        <strain evidence="2 3">DSM 26136</strain>
    </source>
</reference>
<protein>
    <submittedName>
        <fullName evidence="2">Uncharacterized protein</fullName>
    </submittedName>
</protein>
<dbReference type="EMBL" id="CP021455">
    <property type="protein sequence ID" value="ARU05733.1"/>
    <property type="molecule type" value="Genomic_DNA"/>
</dbReference>
<accession>A0A1Y0EQ47</accession>
<dbReference type="Proteomes" id="UP000196138">
    <property type="component" value="Chromosome"/>
</dbReference>
<gene>
    <name evidence="2" type="ORF">CCO03_14500</name>
</gene>
<name>A0A1Y0EQ47_9BURK</name>
<evidence type="ECO:0000256" key="1">
    <source>
        <dbReference type="SAM" id="MobiDB-lite"/>
    </source>
</evidence>
<dbReference type="KEGG" id="cser:CCO03_14500"/>
<feature type="compositionally biased region" description="Low complexity" evidence="1">
    <location>
        <begin position="24"/>
        <end position="36"/>
    </location>
</feature>
<evidence type="ECO:0000313" key="2">
    <source>
        <dbReference type="EMBL" id="ARU05733.1"/>
    </source>
</evidence>
<feature type="region of interest" description="Disordered" evidence="1">
    <location>
        <begin position="1"/>
        <end position="49"/>
    </location>
</feature>